<keyword evidence="5" id="KW-1185">Reference proteome</keyword>
<dbReference type="Proteomes" id="UP000231279">
    <property type="component" value="Unassembled WGS sequence"/>
</dbReference>
<feature type="compositionally biased region" description="Polar residues" evidence="1">
    <location>
        <begin position="770"/>
        <end position="780"/>
    </location>
</feature>
<feature type="domain" description="C2H2-type" evidence="2">
    <location>
        <begin position="997"/>
        <end position="1021"/>
    </location>
</feature>
<feature type="region of interest" description="Disordered" evidence="1">
    <location>
        <begin position="369"/>
        <end position="398"/>
    </location>
</feature>
<dbReference type="EMBL" id="NKXS01001626">
    <property type="protein sequence ID" value="PIN17661.1"/>
    <property type="molecule type" value="Genomic_DNA"/>
</dbReference>
<feature type="domain" description="C2H2-type" evidence="2">
    <location>
        <begin position="478"/>
        <end position="502"/>
    </location>
</feature>
<feature type="region of interest" description="Disordered" evidence="1">
    <location>
        <begin position="571"/>
        <end position="599"/>
    </location>
</feature>
<feature type="domain" description="U1-type" evidence="3">
    <location>
        <begin position="994"/>
        <end position="1028"/>
    </location>
</feature>
<feature type="domain" description="C2H2-type" evidence="2">
    <location>
        <begin position="608"/>
        <end position="632"/>
    </location>
</feature>
<feature type="domain" description="U1-type" evidence="3">
    <location>
        <begin position="345"/>
        <end position="379"/>
    </location>
</feature>
<dbReference type="SMART" id="SM00451">
    <property type="entry name" value="ZnF_U1"/>
    <property type="match status" value="12"/>
</dbReference>
<feature type="domain" description="C2H2-type" evidence="2">
    <location>
        <begin position="348"/>
        <end position="372"/>
    </location>
</feature>
<dbReference type="STRING" id="429701.A0A2G9HJF4"/>
<feature type="domain" description="U1-type" evidence="3">
    <location>
        <begin position="865"/>
        <end position="899"/>
    </location>
</feature>
<feature type="domain" description="C2H2-type" evidence="2">
    <location>
        <begin position="218"/>
        <end position="242"/>
    </location>
</feature>
<dbReference type="Pfam" id="PF12874">
    <property type="entry name" value="zf-met"/>
    <property type="match status" value="11"/>
</dbReference>
<protein>
    <submittedName>
        <fullName evidence="4">Uncharacterized protein</fullName>
    </submittedName>
</protein>
<dbReference type="Gene3D" id="3.30.160.60">
    <property type="entry name" value="Classic Zinc Finger"/>
    <property type="match status" value="11"/>
</dbReference>
<feature type="domain" description="C2H2-type" evidence="2">
    <location>
        <begin position="673"/>
        <end position="697"/>
    </location>
</feature>
<dbReference type="SMART" id="SM00355">
    <property type="entry name" value="ZnF_C2H2"/>
    <property type="match status" value="12"/>
</dbReference>
<feature type="region of interest" description="Disordered" evidence="1">
    <location>
        <begin position="757"/>
        <end position="796"/>
    </location>
</feature>
<feature type="domain" description="U1-type" evidence="3">
    <location>
        <begin position="540"/>
        <end position="574"/>
    </location>
</feature>
<evidence type="ECO:0000256" key="1">
    <source>
        <dbReference type="SAM" id="MobiDB-lite"/>
    </source>
</evidence>
<dbReference type="PANTHER" id="PTHR47487:SF8">
    <property type="entry name" value="OS08G0270900 PROTEIN"/>
    <property type="match status" value="1"/>
</dbReference>
<feature type="domain" description="U1-type" evidence="3">
    <location>
        <begin position="215"/>
        <end position="249"/>
    </location>
</feature>
<evidence type="ECO:0000259" key="3">
    <source>
        <dbReference type="SMART" id="SM00451"/>
    </source>
</evidence>
<dbReference type="GO" id="GO:0003676">
    <property type="term" value="F:nucleic acid binding"/>
    <property type="evidence" value="ECO:0007669"/>
    <property type="project" value="InterPro"/>
</dbReference>
<feature type="domain" description="U1-type" evidence="3">
    <location>
        <begin position="410"/>
        <end position="444"/>
    </location>
</feature>
<feature type="domain" description="C2H2-type" evidence="2">
    <location>
        <begin position="868"/>
        <end position="892"/>
    </location>
</feature>
<feature type="domain" description="U1-type" evidence="3">
    <location>
        <begin position="670"/>
        <end position="704"/>
    </location>
</feature>
<feature type="compositionally biased region" description="Polar residues" evidence="1">
    <location>
        <begin position="965"/>
        <end position="975"/>
    </location>
</feature>
<feature type="region of interest" description="Disordered" evidence="1">
    <location>
        <begin position="951"/>
        <end position="978"/>
    </location>
</feature>
<dbReference type="SUPFAM" id="SSF57667">
    <property type="entry name" value="beta-beta-alpha zinc fingers"/>
    <property type="match status" value="11"/>
</dbReference>
<feature type="domain" description="C2H2-type" evidence="2">
    <location>
        <begin position="738"/>
        <end position="762"/>
    </location>
</feature>
<feature type="region of interest" description="Disordered" evidence="1">
    <location>
        <begin position="634"/>
        <end position="654"/>
    </location>
</feature>
<feature type="compositionally biased region" description="Basic and acidic residues" evidence="1">
    <location>
        <begin position="635"/>
        <end position="647"/>
    </location>
</feature>
<dbReference type="PANTHER" id="PTHR47487">
    <property type="entry name" value="OS06G0651300 PROTEIN-RELATED"/>
    <property type="match status" value="1"/>
</dbReference>
<organism evidence="4 5">
    <name type="scientific">Handroanthus impetiginosus</name>
    <dbReference type="NCBI Taxonomy" id="429701"/>
    <lineage>
        <taxon>Eukaryota</taxon>
        <taxon>Viridiplantae</taxon>
        <taxon>Streptophyta</taxon>
        <taxon>Embryophyta</taxon>
        <taxon>Tracheophyta</taxon>
        <taxon>Spermatophyta</taxon>
        <taxon>Magnoliopsida</taxon>
        <taxon>eudicotyledons</taxon>
        <taxon>Gunneridae</taxon>
        <taxon>Pentapetalae</taxon>
        <taxon>asterids</taxon>
        <taxon>lamiids</taxon>
        <taxon>Lamiales</taxon>
        <taxon>Bignoniaceae</taxon>
        <taxon>Crescentiina</taxon>
        <taxon>Tabebuia alliance</taxon>
        <taxon>Handroanthus</taxon>
    </lineage>
</organism>
<feature type="region of interest" description="Disordered" evidence="1">
    <location>
        <begin position="823"/>
        <end position="856"/>
    </location>
</feature>
<evidence type="ECO:0000259" key="2">
    <source>
        <dbReference type="SMART" id="SM00355"/>
    </source>
</evidence>
<feature type="domain" description="U1-type" evidence="3">
    <location>
        <begin position="800"/>
        <end position="835"/>
    </location>
</feature>
<dbReference type="AlphaFoldDB" id="A0A2G9HJF4"/>
<feature type="region of interest" description="Disordered" evidence="1">
    <location>
        <begin position="901"/>
        <end position="925"/>
    </location>
</feature>
<accession>A0A2G9HJF4</accession>
<feature type="domain" description="C2H2-type" evidence="2">
    <location>
        <begin position="803"/>
        <end position="827"/>
    </location>
</feature>
<name>A0A2G9HJF4_9LAMI</name>
<feature type="domain" description="U1-type" evidence="3">
    <location>
        <begin position="475"/>
        <end position="509"/>
    </location>
</feature>
<gene>
    <name evidence="4" type="ORF">CDL12_09694</name>
</gene>
<evidence type="ECO:0000313" key="4">
    <source>
        <dbReference type="EMBL" id="PIN17661.1"/>
    </source>
</evidence>
<feature type="domain" description="U1-type" evidence="3">
    <location>
        <begin position="605"/>
        <end position="639"/>
    </location>
</feature>
<dbReference type="InterPro" id="IPR013087">
    <property type="entry name" value="Znf_C2H2_type"/>
</dbReference>
<evidence type="ECO:0000313" key="5">
    <source>
        <dbReference type="Proteomes" id="UP000231279"/>
    </source>
</evidence>
<dbReference type="OrthoDB" id="434647at2759"/>
<dbReference type="InterPro" id="IPR003604">
    <property type="entry name" value="Matrin/U1-like-C_Znf_C2H2"/>
</dbReference>
<dbReference type="InterPro" id="IPR036236">
    <property type="entry name" value="Znf_C2H2_sf"/>
</dbReference>
<feature type="domain" description="U1-type" evidence="3">
    <location>
        <begin position="930"/>
        <end position="964"/>
    </location>
</feature>
<feature type="region of interest" description="Disordered" evidence="1">
    <location>
        <begin position="1"/>
        <end position="37"/>
    </location>
</feature>
<comment type="caution">
    <text evidence="4">The sequence shown here is derived from an EMBL/GenBank/DDBJ whole genome shotgun (WGS) entry which is preliminary data.</text>
</comment>
<sequence length="1030" mass="114865">MEPASPAITHQDSSHVPQSSTNSNSTEQVPRAGHMGPELGRTECEHFRVDFPLQHPQPHPYLFCPTHSPNMHKAIQIEIEKERIRGAIIMSEIVRRRIEAEVRGNLMMMDKELDLQRANNGFPFGMFPLMGIKLKGSLEDGKIETSPFRRGAADLRISEVMPVPVKEGAKEKEKIILLAKLDENISGSERSIVTPPPKRDVNKFPSDGVSKKKAKVEWSCGLCQVHGNNECVLNQHLQGKKHKAKEAENISRSERSTVTLPPREDVNASSSDGLLNMKAKVEWSGGLYQVHGNNERDLNQHLQEKKHRANEAENIFGSERSIVTPPLKWDVNESPSDGILKMKAKVEWSCGLCQVHGNNEQNLNQHLQGKKHKTKEAENISESERSSVMPPPRENINGSPLDSALKKEAKLKWSCGLCQAHGNNERDLNQHLQGKKHKAKEVENICGSERSAVTLPLKGDVNESSSDGILRKKTKVEWTCRLCQVHGNNEHVLNQHLQGKKHKAKAAENISGLEMSAIMPPPRGDVNESSSDGILKKKAKVKWSCGLCQVYGNNERYLNQHLHGKKHKAKLAENISESERSSVMPPPRGNVNESPSDSALKKKAKVKWSCGLCQAHGFNERDLNQHLQGKKHKAKEAENISESERSDVMPPPRGNVNESLSDGILKKKAKVEWSCGLCQVHGNNDRDLNKHLQGKKHQAKEAENISELERSAVMPLSIQDVNESSSDDALKKKAEVEWSCDFWQVHGNNERDLNKHLEGKKHKAKEAENISGSKRSTVNPSPREDANESSSDGPLKKKANVEWSCGLCQVYGNNERTLNQHLQGKKHNAKQVENISESERSVVTPPPRGDVNESPSDGILKKKVRVEWSCGLCQVHGNNEHDLNQHLQGKKHKAKEAENIYGSERSGVTPPPREDVNESPSDGALKKKAKVEWSCGLCQVHGNNERDLNQHIQGKKHQAKEAENISESKSSTVTSPLRGDVNESPLDCIFKKAKVEWSCGLCQIHGNNERDLNKHLQGKKHKAKQAKNIS</sequence>
<reference evidence="5" key="1">
    <citation type="journal article" date="2018" name="Gigascience">
        <title>Genome assembly of the Pink Ipe (Handroanthus impetiginosus, Bignoniaceae), a highly valued, ecologically keystone Neotropical timber forest tree.</title>
        <authorList>
            <person name="Silva-Junior O.B."/>
            <person name="Grattapaglia D."/>
            <person name="Novaes E."/>
            <person name="Collevatti R.G."/>
        </authorList>
    </citation>
    <scope>NUCLEOTIDE SEQUENCE [LARGE SCALE GENOMIC DNA]</scope>
    <source>
        <strain evidence="5">cv. UFG-1</strain>
    </source>
</reference>
<feature type="compositionally biased region" description="Basic and acidic residues" evidence="1">
    <location>
        <begin position="375"/>
        <end position="385"/>
    </location>
</feature>
<feature type="domain" description="C2H2-type" evidence="2">
    <location>
        <begin position="413"/>
        <end position="437"/>
    </location>
</feature>
<dbReference type="GO" id="GO:0008270">
    <property type="term" value="F:zinc ion binding"/>
    <property type="evidence" value="ECO:0007669"/>
    <property type="project" value="InterPro"/>
</dbReference>
<proteinExistence type="predicted"/>
<feature type="domain" description="C2H2-type" evidence="2">
    <location>
        <begin position="933"/>
        <end position="957"/>
    </location>
</feature>
<feature type="domain" description="U1-type" evidence="3">
    <location>
        <begin position="735"/>
        <end position="769"/>
    </location>
</feature>
<feature type="domain" description="C2H2-type" evidence="2">
    <location>
        <begin position="543"/>
        <end position="567"/>
    </location>
</feature>
<feature type="compositionally biased region" description="Polar residues" evidence="1">
    <location>
        <begin position="8"/>
        <end position="28"/>
    </location>
</feature>